<dbReference type="Gene3D" id="3.40.50.300">
    <property type="entry name" value="P-loop containing nucleotide triphosphate hydrolases"/>
    <property type="match status" value="2"/>
</dbReference>
<evidence type="ECO:0000259" key="3">
    <source>
        <dbReference type="SMART" id="SM00382"/>
    </source>
</evidence>
<feature type="domain" description="AAA+ ATPase" evidence="3">
    <location>
        <begin position="127"/>
        <end position="255"/>
    </location>
</feature>
<dbReference type="PANTHER" id="PTHR24221">
    <property type="entry name" value="ATP-BINDING CASSETTE SUB-FAMILY B"/>
    <property type="match status" value="1"/>
</dbReference>
<dbReference type="InterPro" id="IPR003593">
    <property type="entry name" value="AAA+_ATPase"/>
</dbReference>
<comment type="caution">
    <text evidence="4">The sequence shown here is derived from an EMBL/GenBank/DDBJ whole genome shotgun (WGS) entry which is preliminary data.</text>
</comment>
<dbReference type="InterPro" id="IPR027417">
    <property type="entry name" value="P-loop_NTPase"/>
</dbReference>
<evidence type="ECO:0000313" key="4">
    <source>
        <dbReference type="EMBL" id="MCM4083541.1"/>
    </source>
</evidence>
<keyword evidence="2 4" id="KW-0067">ATP-binding</keyword>
<dbReference type="SUPFAM" id="SSF52540">
    <property type="entry name" value="P-loop containing nucleoside triphosphate hydrolases"/>
    <property type="match status" value="1"/>
</dbReference>
<name>A0ABT0YBU6_9ACTN</name>
<dbReference type="PANTHER" id="PTHR24221:SF654">
    <property type="entry name" value="ATP-BINDING CASSETTE SUB-FAMILY B MEMBER 6"/>
    <property type="match status" value="1"/>
</dbReference>
<keyword evidence="5" id="KW-1185">Reference proteome</keyword>
<dbReference type="InterPro" id="IPR039421">
    <property type="entry name" value="Type_1_exporter"/>
</dbReference>
<evidence type="ECO:0000256" key="2">
    <source>
        <dbReference type="ARBA" id="ARBA00022840"/>
    </source>
</evidence>
<reference evidence="4 5" key="1">
    <citation type="submission" date="2022-06" db="EMBL/GenBank/DDBJ databases">
        <title>Actinoplanes abujensis sp. nov., isolated from Nigerian arid soil.</title>
        <authorList>
            <person name="Ding P."/>
        </authorList>
    </citation>
    <scope>NUCLEOTIDE SEQUENCE [LARGE SCALE GENOMIC DNA]</scope>
    <source>
        <strain evidence="5">TRM88002</strain>
    </source>
</reference>
<organism evidence="4 5">
    <name type="scientific">Paractinoplanes hotanensis</name>
    <dbReference type="NCBI Taxonomy" id="2906497"/>
    <lineage>
        <taxon>Bacteria</taxon>
        <taxon>Bacillati</taxon>
        <taxon>Actinomycetota</taxon>
        <taxon>Actinomycetes</taxon>
        <taxon>Micromonosporales</taxon>
        <taxon>Micromonosporaceae</taxon>
        <taxon>Paractinoplanes</taxon>
    </lineage>
</organism>
<dbReference type="GO" id="GO:0005524">
    <property type="term" value="F:ATP binding"/>
    <property type="evidence" value="ECO:0007669"/>
    <property type="project" value="UniProtKB-KW"/>
</dbReference>
<keyword evidence="1" id="KW-0547">Nucleotide-binding</keyword>
<dbReference type="SMART" id="SM00382">
    <property type="entry name" value="AAA"/>
    <property type="match status" value="1"/>
</dbReference>
<dbReference type="Proteomes" id="UP001523216">
    <property type="component" value="Unassembled WGS sequence"/>
</dbReference>
<dbReference type="Pfam" id="PF00005">
    <property type="entry name" value="ABC_tran"/>
    <property type="match status" value="1"/>
</dbReference>
<gene>
    <name evidence="4" type="ORF">LXN57_38940</name>
</gene>
<dbReference type="InterPro" id="IPR003439">
    <property type="entry name" value="ABC_transporter-like_ATP-bd"/>
</dbReference>
<evidence type="ECO:0000313" key="5">
    <source>
        <dbReference type="Proteomes" id="UP001523216"/>
    </source>
</evidence>
<dbReference type="CDD" id="cd03228">
    <property type="entry name" value="ABCC_MRP_Like"/>
    <property type="match status" value="1"/>
</dbReference>
<evidence type="ECO:0000256" key="1">
    <source>
        <dbReference type="ARBA" id="ARBA00022741"/>
    </source>
</evidence>
<proteinExistence type="predicted"/>
<protein>
    <submittedName>
        <fullName evidence="4">ABC transporter ATP-binding protein</fullName>
    </submittedName>
</protein>
<accession>A0ABT0YBU6</accession>
<dbReference type="EMBL" id="JAMQOL010000060">
    <property type="protein sequence ID" value="MCM4083541.1"/>
    <property type="molecule type" value="Genomic_DNA"/>
</dbReference>
<dbReference type="RefSeq" id="WP_251803240.1">
    <property type="nucleotide sequence ID" value="NZ_JAMQOL010000060.1"/>
</dbReference>
<sequence>MLWSGDRRAAVLVASGQLVVVAVLLVLRQAVSGAGRVGDVVLVMTRAIQVNQQIGAALQLLQQLQRMARSLTRLRWMRALIRSQQPTGADLTVPDLLRHGIELRGLEFTYPGTEKPVMTDVGLLLLAGATVAVVGENGAGKTTLVKLLCRFYEATAGEIMVDSIDIRRFPLDGWRRRIAAGFQDVVRFELRARETVGIDELTSELDAEADHALFERYAANARRVGRRTGAIIILVLRRFSTVRMADLIVVMDGGRLVEAGNHAQLIAPNGVYAELYSLQAAA</sequence>